<dbReference type="RefSeq" id="WP_408084672.1">
    <property type="nucleotide sequence ID" value="NZ_JBELPZ010000007.1"/>
</dbReference>
<organism evidence="2 3">
    <name type="scientific">Flavobacterium rhizosphaerae</name>
    <dbReference type="NCBI Taxonomy" id="3163298"/>
    <lineage>
        <taxon>Bacteria</taxon>
        <taxon>Pseudomonadati</taxon>
        <taxon>Bacteroidota</taxon>
        <taxon>Flavobacteriia</taxon>
        <taxon>Flavobacteriales</taxon>
        <taxon>Flavobacteriaceae</taxon>
        <taxon>Flavobacterium</taxon>
    </lineage>
</organism>
<keyword evidence="1" id="KW-0802">TPR repeat</keyword>
<proteinExistence type="predicted"/>
<accession>A0ABW8YWV7</accession>
<dbReference type="PROSITE" id="PS50005">
    <property type="entry name" value="TPR"/>
    <property type="match status" value="1"/>
</dbReference>
<name>A0ABW8YWV7_9FLAO</name>
<comment type="caution">
    <text evidence="2">The sequence shown here is derived from an EMBL/GenBank/DDBJ whole genome shotgun (WGS) entry which is preliminary data.</text>
</comment>
<dbReference type="InterPro" id="IPR011990">
    <property type="entry name" value="TPR-like_helical_dom_sf"/>
</dbReference>
<gene>
    <name evidence="2" type="ORF">ABS766_08325</name>
</gene>
<dbReference type="SMART" id="SM00028">
    <property type="entry name" value="TPR"/>
    <property type="match status" value="2"/>
</dbReference>
<feature type="repeat" description="TPR" evidence="1">
    <location>
        <begin position="30"/>
        <end position="63"/>
    </location>
</feature>
<dbReference type="InterPro" id="IPR019734">
    <property type="entry name" value="TPR_rpt"/>
</dbReference>
<keyword evidence="3" id="KW-1185">Reference proteome</keyword>
<dbReference type="Proteomes" id="UP001629156">
    <property type="component" value="Unassembled WGS sequence"/>
</dbReference>
<reference evidence="2 3" key="1">
    <citation type="submission" date="2024-06" db="EMBL/GenBank/DDBJ databases">
        <authorList>
            <person name="Kaempfer P."/>
            <person name="Viver T."/>
        </authorList>
    </citation>
    <scope>NUCLEOTIDE SEQUENCE [LARGE SCALE GENOMIC DNA]</scope>
    <source>
        <strain evidence="2 3">ST-119</strain>
    </source>
</reference>
<dbReference type="SUPFAM" id="SSF48452">
    <property type="entry name" value="TPR-like"/>
    <property type="match status" value="1"/>
</dbReference>
<dbReference type="EMBL" id="JBELPZ010000007">
    <property type="protein sequence ID" value="MFL9844422.1"/>
    <property type="molecule type" value="Genomic_DNA"/>
</dbReference>
<evidence type="ECO:0000256" key="1">
    <source>
        <dbReference type="PROSITE-ProRule" id="PRU00339"/>
    </source>
</evidence>
<sequence length="135" mass="15517">MKKIIIPILIITAVFTSCHKRVTETDRTTAVGYANKANLYRGQGKVDSAEFFFQKAFALDKNNIKYRYTLMGIYSEQKKFDKAFELLEGTPESEKNSVFYFQAKGSILDLQGKYDLAQEEYLKAYKISKAIDVKK</sequence>
<dbReference type="Pfam" id="PF12895">
    <property type="entry name" value="ANAPC3"/>
    <property type="match status" value="1"/>
</dbReference>
<dbReference type="PROSITE" id="PS51257">
    <property type="entry name" value="PROKAR_LIPOPROTEIN"/>
    <property type="match status" value="1"/>
</dbReference>
<protein>
    <submittedName>
        <fullName evidence="2">Tetratricopeptide repeat protein</fullName>
    </submittedName>
</protein>
<dbReference type="Gene3D" id="1.25.40.10">
    <property type="entry name" value="Tetratricopeptide repeat domain"/>
    <property type="match status" value="1"/>
</dbReference>
<evidence type="ECO:0000313" key="2">
    <source>
        <dbReference type="EMBL" id="MFL9844422.1"/>
    </source>
</evidence>
<evidence type="ECO:0000313" key="3">
    <source>
        <dbReference type="Proteomes" id="UP001629156"/>
    </source>
</evidence>